<dbReference type="EC" id="1.1.5.4" evidence="9"/>
<dbReference type="NCBIfam" id="NF003603">
    <property type="entry name" value="PRK05257.1-1"/>
    <property type="match status" value="1"/>
</dbReference>
<comment type="similarity">
    <text evidence="4 9">Belongs to the MQO family.</text>
</comment>
<dbReference type="NCBIfam" id="TIGR01320">
    <property type="entry name" value="mal_quin_oxido"/>
    <property type="match status" value="1"/>
</dbReference>
<evidence type="ECO:0000256" key="7">
    <source>
        <dbReference type="ARBA" id="ARBA00022827"/>
    </source>
</evidence>
<accession>A0ABY6AE78</accession>
<reference evidence="11" key="1">
    <citation type="submission" date="2020-06" db="EMBL/GenBank/DDBJ databases">
        <title>Thalassolituus marinus alknpb1M-1, a hydrocarbon-degrading bacterium isolated from the deep-sea overlying water using an in-situ strategy from the South China Sea basin.</title>
        <authorList>
            <person name="Dong C."/>
            <person name="Chen Y."/>
            <person name="Shao Z."/>
        </authorList>
    </citation>
    <scope>NUCLEOTIDE SEQUENCE [LARGE SCALE GENOMIC DNA]</scope>
    <source>
        <strain evidence="11">alknpb1M-1</strain>
    </source>
</reference>
<dbReference type="GO" id="GO:0008924">
    <property type="term" value="F:L-malate dehydrogenase (quinone) activity"/>
    <property type="evidence" value="ECO:0007669"/>
    <property type="project" value="UniProtKB-EC"/>
</dbReference>
<evidence type="ECO:0000256" key="9">
    <source>
        <dbReference type="HAMAP-Rule" id="MF_00212"/>
    </source>
</evidence>
<organism evidence="10 11">
    <name type="scientific">Thalassolituus hydrocarboniclasticus</name>
    <dbReference type="NCBI Taxonomy" id="2742796"/>
    <lineage>
        <taxon>Bacteria</taxon>
        <taxon>Pseudomonadati</taxon>
        <taxon>Pseudomonadota</taxon>
        <taxon>Gammaproteobacteria</taxon>
        <taxon>Oceanospirillales</taxon>
        <taxon>Oceanospirillaceae</taxon>
        <taxon>Thalassolituus</taxon>
    </lineage>
</organism>
<evidence type="ECO:0000256" key="5">
    <source>
        <dbReference type="ARBA" id="ARBA00022532"/>
    </source>
</evidence>
<gene>
    <name evidence="9 10" type="primary">mqo</name>
    <name evidence="10" type="ORF">HUF19_16165</name>
</gene>
<dbReference type="InterPro" id="IPR036188">
    <property type="entry name" value="FAD/NAD-bd_sf"/>
</dbReference>
<dbReference type="NCBIfam" id="NF003613">
    <property type="entry name" value="PRK05257.3-4"/>
    <property type="match status" value="1"/>
</dbReference>
<evidence type="ECO:0000256" key="6">
    <source>
        <dbReference type="ARBA" id="ARBA00022630"/>
    </source>
</evidence>
<evidence type="ECO:0000256" key="4">
    <source>
        <dbReference type="ARBA" id="ARBA00006389"/>
    </source>
</evidence>
<dbReference type="Gene3D" id="3.30.9.10">
    <property type="entry name" value="D-Amino Acid Oxidase, subunit A, domain 2"/>
    <property type="match status" value="1"/>
</dbReference>
<keyword evidence="6 9" id="KW-0285">Flavoprotein</keyword>
<evidence type="ECO:0000256" key="1">
    <source>
        <dbReference type="ARBA" id="ARBA00001139"/>
    </source>
</evidence>
<dbReference type="HAMAP" id="MF_00212">
    <property type="entry name" value="MQO"/>
    <property type="match status" value="1"/>
</dbReference>
<comment type="pathway">
    <text evidence="3 9">Carbohydrate metabolism; tricarboxylic acid cycle; oxaloacetate from (S)-malate (quinone route): step 1/1.</text>
</comment>
<dbReference type="PANTHER" id="PTHR43104">
    <property type="entry name" value="L-2-HYDROXYGLUTARATE DEHYDROGENASE, MITOCHONDRIAL"/>
    <property type="match status" value="1"/>
</dbReference>
<proteinExistence type="inferred from homology"/>
<dbReference type="PANTHER" id="PTHR43104:SF2">
    <property type="entry name" value="L-2-HYDROXYGLUTARATE DEHYDROGENASE, MITOCHONDRIAL"/>
    <property type="match status" value="1"/>
</dbReference>
<dbReference type="NCBIfam" id="NF003611">
    <property type="entry name" value="PRK05257.3-2"/>
    <property type="match status" value="1"/>
</dbReference>
<keyword evidence="8 9" id="KW-0560">Oxidoreductase</keyword>
<evidence type="ECO:0000256" key="3">
    <source>
        <dbReference type="ARBA" id="ARBA00005012"/>
    </source>
</evidence>
<evidence type="ECO:0000256" key="2">
    <source>
        <dbReference type="ARBA" id="ARBA00001974"/>
    </source>
</evidence>
<dbReference type="SUPFAM" id="SSF51905">
    <property type="entry name" value="FAD/NAD(P)-binding domain"/>
    <property type="match status" value="1"/>
</dbReference>
<dbReference type="EMBL" id="CP054475">
    <property type="protein sequence ID" value="UXD88878.1"/>
    <property type="molecule type" value="Genomic_DNA"/>
</dbReference>
<dbReference type="NCBIfam" id="NF003608">
    <property type="entry name" value="PRK05257.2-4"/>
    <property type="match status" value="1"/>
</dbReference>
<evidence type="ECO:0000313" key="10">
    <source>
        <dbReference type="EMBL" id="UXD88878.1"/>
    </source>
</evidence>
<comment type="catalytic activity">
    <reaction evidence="1 9">
        <text>(S)-malate + a quinone = a quinol + oxaloacetate</text>
        <dbReference type="Rhea" id="RHEA:46012"/>
        <dbReference type="ChEBI" id="CHEBI:15589"/>
        <dbReference type="ChEBI" id="CHEBI:16452"/>
        <dbReference type="ChEBI" id="CHEBI:24646"/>
        <dbReference type="ChEBI" id="CHEBI:132124"/>
        <dbReference type="EC" id="1.1.5.4"/>
    </reaction>
</comment>
<evidence type="ECO:0000313" key="11">
    <source>
        <dbReference type="Proteomes" id="UP001065322"/>
    </source>
</evidence>
<dbReference type="RefSeq" id="WP_260997569.1">
    <property type="nucleotide sequence ID" value="NZ_CP054475.1"/>
</dbReference>
<evidence type="ECO:0000256" key="8">
    <source>
        <dbReference type="ARBA" id="ARBA00023002"/>
    </source>
</evidence>
<comment type="cofactor">
    <cofactor evidence="2 9">
        <name>FAD</name>
        <dbReference type="ChEBI" id="CHEBI:57692"/>
    </cofactor>
</comment>
<dbReference type="NCBIfam" id="NF003606">
    <property type="entry name" value="PRK05257.2-1"/>
    <property type="match status" value="1"/>
</dbReference>
<dbReference type="Pfam" id="PF06039">
    <property type="entry name" value="Mqo"/>
    <property type="match status" value="1"/>
</dbReference>
<keyword evidence="5 9" id="KW-0816">Tricarboxylic acid cycle</keyword>
<dbReference type="Gene3D" id="3.50.50.60">
    <property type="entry name" value="FAD/NAD(P)-binding domain"/>
    <property type="match status" value="1"/>
</dbReference>
<keyword evidence="7 9" id="KW-0274">FAD</keyword>
<dbReference type="NCBIfam" id="NF003605">
    <property type="entry name" value="PRK05257.1-4"/>
    <property type="match status" value="1"/>
</dbReference>
<dbReference type="InterPro" id="IPR006231">
    <property type="entry name" value="MQO"/>
</dbReference>
<name>A0ABY6AE78_9GAMM</name>
<dbReference type="Proteomes" id="UP001065322">
    <property type="component" value="Chromosome"/>
</dbReference>
<dbReference type="NCBIfam" id="NF009875">
    <property type="entry name" value="PRK13339.1"/>
    <property type="match status" value="1"/>
</dbReference>
<protein>
    <recommendedName>
        <fullName evidence="9">Probable malate:quinone oxidoreductase</fullName>
        <ecNumber evidence="9">1.1.5.4</ecNumber>
    </recommendedName>
    <alternativeName>
        <fullName evidence="9">MQO</fullName>
    </alternativeName>
    <alternativeName>
        <fullName evidence="9">Malate dehydrogenase [quinone]</fullName>
    </alternativeName>
</protein>
<sequence>MATNKVDVLLVGGGVMSATLGTLLNKLDPSLRLTMVERLDHVAHESTDGWNNAGTGHAGYCELNYTPENEQGDVEINRALTINANFEVSLQLWTSLVGSGDLPAPDNFINPTPHISFVWGEGNVAFLRQRWEKLSAHHLFKDMQYSEDHDVLRQWMPLVMENRDPSEKIAATRINYGSDVDFGSLTRNLVGTLQKRDAFELLLSHEVSELEQNKDGNWKVRLKDRTSGKSKTIEAGFVFLGAGGGALPLLQKSGIPESKGYGGFPVSGQWLVCKDEATVKRHYAKVYGKAAIGAPPMSVPHLDTRIINGTPALLFGPYAGFTTKFLKAGSKLDLIKSVRANNLLPMMDVGMNNMDLTKYLIGEVLQSHEDRMKSLREYFPGADSGKWTLAEAGQRVQIIKKDAKGRGKLEFGTELVAAKDGSLAALLGASPGASVAAQAMIEVIERCFKERLENGWKARLQELVPSYGESLVNNAELLGSIRQNTLSTLGLLRD</sequence>
<keyword evidence="11" id="KW-1185">Reference proteome</keyword>